<dbReference type="GO" id="GO:0004803">
    <property type="term" value="F:transposase activity"/>
    <property type="evidence" value="ECO:0007669"/>
    <property type="project" value="TreeGrafter"/>
</dbReference>
<dbReference type="PANTHER" id="PTHR10948:SF23">
    <property type="entry name" value="TRANSPOSASE INSI FOR INSERTION SEQUENCE ELEMENT IS30A-RELATED"/>
    <property type="match status" value="1"/>
</dbReference>
<evidence type="ECO:0000313" key="1">
    <source>
        <dbReference type="EMBL" id="NYG55322.1"/>
    </source>
</evidence>
<dbReference type="Proteomes" id="UP000544110">
    <property type="component" value="Unassembled WGS sequence"/>
</dbReference>
<gene>
    <name evidence="1" type="ORF">BJ989_001626</name>
</gene>
<evidence type="ECO:0008006" key="3">
    <source>
        <dbReference type="Google" id="ProtNLM"/>
    </source>
</evidence>
<dbReference type="GO" id="GO:0005829">
    <property type="term" value="C:cytosol"/>
    <property type="evidence" value="ECO:0007669"/>
    <property type="project" value="TreeGrafter"/>
</dbReference>
<dbReference type="InterPro" id="IPR053392">
    <property type="entry name" value="Transposase_IS30-like"/>
</dbReference>
<dbReference type="PANTHER" id="PTHR10948">
    <property type="entry name" value="TRANSPOSASE"/>
    <property type="match status" value="1"/>
</dbReference>
<dbReference type="EMBL" id="JACCAC010000001">
    <property type="protein sequence ID" value="NYG55322.1"/>
    <property type="molecule type" value="Genomic_DNA"/>
</dbReference>
<evidence type="ECO:0000313" key="2">
    <source>
        <dbReference type="Proteomes" id="UP000544110"/>
    </source>
</evidence>
<reference evidence="1 2" key="1">
    <citation type="submission" date="2020-07" db="EMBL/GenBank/DDBJ databases">
        <title>Sequencing the genomes of 1000 actinobacteria strains.</title>
        <authorList>
            <person name="Klenk H.-P."/>
        </authorList>
    </citation>
    <scope>NUCLEOTIDE SEQUENCE [LARGE SCALE GENOMIC DNA]</scope>
    <source>
        <strain evidence="1 2">DSM 24552</strain>
    </source>
</reference>
<dbReference type="SUPFAM" id="SSF53098">
    <property type="entry name" value="Ribonuclease H-like"/>
    <property type="match status" value="1"/>
</dbReference>
<dbReference type="InterPro" id="IPR012337">
    <property type="entry name" value="RNaseH-like_sf"/>
</dbReference>
<dbReference type="AlphaFoldDB" id="A0A7Y9RVE1"/>
<keyword evidence="2" id="KW-1185">Reference proteome</keyword>
<dbReference type="NCBIfam" id="NF033563">
    <property type="entry name" value="transpos_IS30"/>
    <property type="match status" value="1"/>
</dbReference>
<accession>A0A7Y9RVE1</accession>
<dbReference type="InterPro" id="IPR051917">
    <property type="entry name" value="Transposase-Integrase"/>
</dbReference>
<name>A0A7Y9RVE1_9ACTN</name>
<protein>
    <recommendedName>
        <fullName evidence="3">Integrase core domain-containing protein</fullName>
    </recommendedName>
</protein>
<dbReference type="GO" id="GO:0032196">
    <property type="term" value="P:transposition"/>
    <property type="evidence" value="ECO:0007669"/>
    <property type="project" value="TreeGrafter"/>
</dbReference>
<organism evidence="1 2">
    <name type="scientific">Nocardioides perillae</name>
    <dbReference type="NCBI Taxonomy" id="1119534"/>
    <lineage>
        <taxon>Bacteria</taxon>
        <taxon>Bacillati</taxon>
        <taxon>Actinomycetota</taxon>
        <taxon>Actinomycetes</taxon>
        <taxon>Propionibacteriales</taxon>
        <taxon>Nocardioidaceae</taxon>
        <taxon>Nocardioides</taxon>
    </lineage>
</organism>
<sequence length="189" mass="20820">MIARTKNGPALAGYGAITMKNALAQTMTSLPEQLRRSLTWDRGKELSAHVAFEIETGIPVFSADPHSPWQRGTNENTNGLLRQCFSEGTDLARWNDDEVQAVVAARQQPASQDPRMENSLRGLRRPPAVCSSSGWCDDRLNLVGFGPESWSTSSTVITWSAPWAASRGGRQRCDGVLLLLQRNVLDRRA</sequence>
<proteinExistence type="predicted"/>
<comment type="caution">
    <text evidence="1">The sequence shown here is derived from an EMBL/GenBank/DDBJ whole genome shotgun (WGS) entry which is preliminary data.</text>
</comment>